<dbReference type="EMBL" id="SISF01000016">
    <property type="protein sequence ID" value="TBN19621.1"/>
    <property type="molecule type" value="Genomic_DNA"/>
</dbReference>
<evidence type="ECO:0000259" key="1">
    <source>
        <dbReference type="Pfam" id="PF01494"/>
    </source>
</evidence>
<protein>
    <submittedName>
        <fullName evidence="2">FAD-dependent oxidoreductase</fullName>
    </submittedName>
</protein>
<gene>
    <name evidence="2" type="ORF">EYC79_00940</name>
</gene>
<dbReference type="InterPro" id="IPR036188">
    <property type="entry name" value="FAD/NAD-bd_sf"/>
</dbReference>
<dbReference type="Pfam" id="PF01494">
    <property type="entry name" value="FAD_binding_3"/>
    <property type="match status" value="1"/>
</dbReference>
<dbReference type="RefSeq" id="WP_112520450.1">
    <property type="nucleotide sequence ID" value="NZ_SISF01000016.1"/>
</dbReference>
<feature type="domain" description="FAD-binding" evidence="1">
    <location>
        <begin position="11"/>
        <end position="345"/>
    </location>
</feature>
<dbReference type="PANTHER" id="PTHR46865">
    <property type="entry name" value="OXIDOREDUCTASE-RELATED"/>
    <property type="match status" value="1"/>
</dbReference>
<reference evidence="2 3" key="1">
    <citation type="submission" date="2019-02" db="EMBL/GenBank/DDBJ databases">
        <title>Current taxonomic status of genus Agrobacterium and description of Agrobacterium cavarae sp. nov. isolated from maize roots.</title>
        <authorList>
            <person name="Flores-Felix J.D."/>
            <person name="Menendez E."/>
            <person name="Ramirez-Bahena M.H."/>
            <person name="Garcia-Fraile P."/>
            <person name="Velazquez E."/>
        </authorList>
    </citation>
    <scope>NUCLEOTIDE SEQUENCE [LARGE SCALE GENOMIC DNA]</scope>
    <source>
        <strain evidence="2 3">RZME10</strain>
    </source>
</reference>
<dbReference type="Gene3D" id="3.50.50.60">
    <property type="entry name" value="FAD/NAD(P)-binding domain"/>
    <property type="match status" value="1"/>
</dbReference>
<proteinExistence type="predicted"/>
<dbReference type="PANTHER" id="PTHR46865:SF2">
    <property type="entry name" value="MONOOXYGENASE"/>
    <property type="match status" value="1"/>
</dbReference>
<dbReference type="GeneID" id="301039743"/>
<dbReference type="Proteomes" id="UP000294239">
    <property type="component" value="Unassembled WGS sequence"/>
</dbReference>
<name>A0ABY1YGP8_9HYPH</name>
<accession>A0ABY1YGP8</accession>
<sequence>MSKRENFPRRVLISGASVAGLTTAYWLDRFGFDVTLVERASTVRSGGYPIDVRGTAIGVLEKMSLAPQVRSEHIDSRSMTFVNGHGQVIGTIPPYVVMGNEIERDVELPRGALTALIYGFVKESRVTCRFRNSIEALDDDGASVSVLFEDGVREKYDVVIGADGLHSRTRQLAFGPEDKFSHYLGYCFNLFTMPNDLRLAHEAITYAEPGRAAGMIAVRESHDVFAFLIFATENPGPALSRDLIEQRRLTEAVYAESGWQVPKLLNAMANADDLYFDSVSQIRMSNWAKGRVGLVGDAAYAPSFLSGQGTSLALVGAYVLAGELASHFDPVEGFMAYEKTIRPYVEANQALATGQGSHSFFLPHTPEEIEQRDEMLIRSANGETLGAASETSVKAYNQLELPKY</sequence>
<dbReference type="Gene3D" id="3.30.9.10">
    <property type="entry name" value="D-Amino Acid Oxidase, subunit A, domain 2"/>
    <property type="match status" value="1"/>
</dbReference>
<evidence type="ECO:0000313" key="3">
    <source>
        <dbReference type="Proteomes" id="UP000294239"/>
    </source>
</evidence>
<comment type="caution">
    <text evidence="2">The sequence shown here is derived from an EMBL/GenBank/DDBJ whole genome shotgun (WGS) entry which is preliminary data.</text>
</comment>
<keyword evidence="3" id="KW-1185">Reference proteome</keyword>
<evidence type="ECO:0000313" key="2">
    <source>
        <dbReference type="EMBL" id="TBN19621.1"/>
    </source>
</evidence>
<dbReference type="SUPFAM" id="SSF51905">
    <property type="entry name" value="FAD/NAD(P)-binding domain"/>
    <property type="match status" value="1"/>
</dbReference>
<dbReference type="InterPro" id="IPR051704">
    <property type="entry name" value="FAD_aromatic-hydroxylase"/>
</dbReference>
<dbReference type="InterPro" id="IPR002938">
    <property type="entry name" value="FAD-bd"/>
</dbReference>
<dbReference type="PRINTS" id="PR00420">
    <property type="entry name" value="RNGMNOXGNASE"/>
</dbReference>
<organism evidence="2 3">
    <name type="scientific">Agrobacterium cavarae</name>
    <dbReference type="NCBI Taxonomy" id="2528239"/>
    <lineage>
        <taxon>Bacteria</taxon>
        <taxon>Pseudomonadati</taxon>
        <taxon>Pseudomonadota</taxon>
        <taxon>Alphaproteobacteria</taxon>
        <taxon>Hyphomicrobiales</taxon>
        <taxon>Rhizobiaceae</taxon>
        <taxon>Rhizobium/Agrobacterium group</taxon>
        <taxon>Agrobacterium</taxon>
    </lineage>
</organism>